<keyword evidence="3" id="KW-0732">Signal</keyword>
<evidence type="ECO:0000256" key="6">
    <source>
        <dbReference type="ARBA" id="ARBA00023237"/>
    </source>
</evidence>
<comment type="subcellular location">
    <subcellularLocation>
        <location evidence="8">Cell outer membrane</location>
    </subcellularLocation>
    <subcellularLocation>
        <location evidence="1">Membrane</location>
    </subcellularLocation>
</comment>
<reference evidence="10 11" key="1">
    <citation type="submission" date="2024-06" db="EMBL/GenBank/DDBJ databases">
        <authorList>
            <person name="Li F."/>
        </authorList>
    </citation>
    <scope>NUCLEOTIDE SEQUENCE [LARGE SCALE GENOMIC DNA]</scope>
    <source>
        <strain evidence="10 11">GXAS 311</strain>
    </source>
</reference>
<evidence type="ECO:0000259" key="9">
    <source>
        <dbReference type="SMART" id="SM00965"/>
    </source>
</evidence>
<dbReference type="RefSeq" id="WP_353896895.1">
    <property type="nucleotide sequence ID" value="NZ_JBEVCJ010000020.1"/>
</dbReference>
<accession>A0ABV2BWL0</accession>
<evidence type="ECO:0000256" key="1">
    <source>
        <dbReference type="ARBA" id="ARBA00004370"/>
    </source>
</evidence>
<evidence type="ECO:0000256" key="5">
    <source>
        <dbReference type="ARBA" id="ARBA00023136"/>
    </source>
</evidence>
<dbReference type="PRINTS" id="PR00811">
    <property type="entry name" value="BCTERIALGSPD"/>
</dbReference>
<dbReference type="NCBIfam" id="TIGR02515">
    <property type="entry name" value="IV_pilus_PilQ"/>
    <property type="match status" value="1"/>
</dbReference>
<dbReference type="InterPro" id="IPR013355">
    <property type="entry name" value="Pilus_4_PilQ"/>
</dbReference>
<dbReference type="InterPro" id="IPR038591">
    <property type="entry name" value="NolW-like_sf"/>
</dbReference>
<dbReference type="InterPro" id="IPR001775">
    <property type="entry name" value="GspD/PilQ"/>
</dbReference>
<dbReference type="Gene3D" id="2.60.40.3470">
    <property type="match status" value="1"/>
</dbReference>
<dbReference type="Gene3D" id="3.30.1370.130">
    <property type="match status" value="1"/>
</dbReference>
<dbReference type="Pfam" id="PF11741">
    <property type="entry name" value="AMIN"/>
    <property type="match status" value="2"/>
</dbReference>
<sequence>MSYWGISDNQQYRGATAMLIGQMKKMLVLFLAVTSMSLSAAEIQDISFDVMPGDKVLITVKMDSPPPAFKEITTDNPARIWMDFDGVASALKRKTHSIGIGATRSVTAVEAGGKTRLVVNLVEMVPFSTKVEGNNLMLTVGYGQDQVANTGFNSSQQPVAQQTQSSRATVSDEDIANIDFRRGENGEGRIVVELNNSNIGIDLRQEGRTIFADFVGAKMSNNLIRKLDVIDFATPAKMVSTSRVGGNIRLAIDTLDEFEYLAYQADNTYVIELKPLTPEEVERKKLDEPVYTGERLSLNFQDIPVRAVLAIIAEFTGLNLVTSDTVSGTITLRLQTVPWDQALDILLKTKGLDKRQNGNVLLVAPAAEIAAREAMELQTEKQIEQLAPLRSEYIQVNYAKATSLADLIRTKGANYLSSRGSVSVDERTNHLLIQDTAKKLDQIRLMIRKLDVPVRQVLIESRIVVAESGMGEELGVRLGVTDRGSNGAISGDANSSSNVYFQNSPGARSFAVDLPVANAAGSIGMTVARMLDGTILDLELSALESERRGEVIASPRVITANQKEAYIESGEEIPYLTASSAGNTTVTWKKAVLALKVTPQITPDDRIILDLQVNQDTRGENVVNFGPAINTREVGTQVLVENGETVVLGGVYQQSVNYDVSKVPFLGDLPGVGALFRYSKETSSKQELLMFVTPKIVKESIR</sequence>
<evidence type="ECO:0000256" key="4">
    <source>
        <dbReference type="ARBA" id="ARBA00022927"/>
    </source>
</evidence>
<keyword evidence="5" id="KW-0472">Membrane</keyword>
<evidence type="ECO:0000256" key="3">
    <source>
        <dbReference type="ARBA" id="ARBA00022729"/>
    </source>
</evidence>
<dbReference type="Proteomes" id="UP001548189">
    <property type="component" value="Unassembled WGS sequence"/>
</dbReference>
<keyword evidence="2 8" id="KW-0813">Transport</keyword>
<dbReference type="InterPro" id="IPR005644">
    <property type="entry name" value="NolW-like"/>
</dbReference>
<keyword evidence="11" id="KW-1185">Reference proteome</keyword>
<dbReference type="SMART" id="SM00965">
    <property type="entry name" value="STN"/>
    <property type="match status" value="1"/>
</dbReference>
<dbReference type="Gene3D" id="3.30.1370.120">
    <property type="match status" value="1"/>
</dbReference>
<evidence type="ECO:0000256" key="8">
    <source>
        <dbReference type="RuleBase" id="RU004004"/>
    </source>
</evidence>
<dbReference type="EMBL" id="JBEVCJ010000020">
    <property type="protein sequence ID" value="MET1256308.1"/>
    <property type="molecule type" value="Genomic_DNA"/>
</dbReference>
<evidence type="ECO:0000256" key="7">
    <source>
        <dbReference type="RuleBase" id="RU004003"/>
    </source>
</evidence>
<dbReference type="InterPro" id="IPR051808">
    <property type="entry name" value="Type_IV_pilus_biogenesis"/>
</dbReference>
<dbReference type="InterPro" id="IPR004846">
    <property type="entry name" value="T2SS/T3SS_dom"/>
</dbReference>
<dbReference type="PANTHER" id="PTHR30604:SF1">
    <property type="entry name" value="DNA UTILIZATION PROTEIN HOFQ"/>
    <property type="match status" value="1"/>
</dbReference>
<proteinExistence type="inferred from homology"/>
<dbReference type="Pfam" id="PF00263">
    <property type="entry name" value="Secretin"/>
    <property type="match status" value="1"/>
</dbReference>
<dbReference type="InterPro" id="IPR011662">
    <property type="entry name" value="Secretin/TonB_short_N"/>
</dbReference>
<comment type="similarity">
    <text evidence="7">Belongs to the bacterial secretin family.</text>
</comment>
<dbReference type="Pfam" id="PF03958">
    <property type="entry name" value="Secretin_N"/>
    <property type="match status" value="1"/>
</dbReference>
<keyword evidence="4" id="KW-0653">Protein transport</keyword>
<keyword evidence="6" id="KW-0998">Cell outer membrane</keyword>
<dbReference type="Pfam" id="PF07660">
    <property type="entry name" value="STN"/>
    <property type="match status" value="1"/>
</dbReference>
<evidence type="ECO:0000313" key="10">
    <source>
        <dbReference type="EMBL" id="MET1256308.1"/>
    </source>
</evidence>
<dbReference type="PANTHER" id="PTHR30604">
    <property type="entry name" value="PROTEIN TRANSPORT PROTEIN HOFQ"/>
    <property type="match status" value="1"/>
</dbReference>
<feature type="domain" description="Secretin/TonB short N-terminal" evidence="9">
    <location>
        <begin position="318"/>
        <end position="366"/>
    </location>
</feature>
<name>A0ABV2BWL0_9GAMM</name>
<evidence type="ECO:0000313" key="11">
    <source>
        <dbReference type="Proteomes" id="UP001548189"/>
    </source>
</evidence>
<evidence type="ECO:0000256" key="2">
    <source>
        <dbReference type="ARBA" id="ARBA00022448"/>
    </source>
</evidence>
<dbReference type="InterPro" id="IPR021731">
    <property type="entry name" value="AMIN_dom"/>
</dbReference>
<gene>
    <name evidence="10" type="ORF">ABVT43_14300</name>
</gene>
<organism evidence="10 11">
    <name type="scientific">Aliikangiella maris</name>
    <dbReference type="NCBI Taxonomy" id="3162458"/>
    <lineage>
        <taxon>Bacteria</taxon>
        <taxon>Pseudomonadati</taxon>
        <taxon>Pseudomonadota</taxon>
        <taxon>Gammaproteobacteria</taxon>
        <taxon>Oceanospirillales</taxon>
        <taxon>Pleioneaceae</taxon>
        <taxon>Aliikangiella</taxon>
    </lineage>
</organism>
<comment type="caution">
    <text evidence="10">The sequence shown here is derived from an EMBL/GenBank/DDBJ whole genome shotgun (WGS) entry which is preliminary data.</text>
</comment>
<protein>
    <submittedName>
        <fullName evidence="10">Type IV pilus secretin PilQ family protein</fullName>
    </submittedName>
</protein>